<protein>
    <submittedName>
        <fullName evidence="2">Uncharacterized protein</fullName>
    </submittedName>
</protein>
<comment type="caution">
    <text evidence="2">The sequence shown here is derived from an EMBL/GenBank/DDBJ whole genome shotgun (WGS) entry which is preliminary data.</text>
</comment>
<gene>
    <name evidence="2" type="ORF">GDO78_009463</name>
</gene>
<evidence type="ECO:0000313" key="3">
    <source>
        <dbReference type="Proteomes" id="UP000770717"/>
    </source>
</evidence>
<sequence length="114" mass="12736">MQLFGPHLSFLHIPIKHPWIGYCTEWCVERGGLGPAGAVLIKYHLLDNYCITANLLLSSRTGTEKSWLLYETVLGWVDETRGGCGDGDRNWSPAPHSSSPQKTSMPLLVRSQRI</sequence>
<dbReference type="AlphaFoldDB" id="A0A8J6K7F5"/>
<feature type="region of interest" description="Disordered" evidence="1">
    <location>
        <begin position="85"/>
        <end position="114"/>
    </location>
</feature>
<proteinExistence type="predicted"/>
<accession>A0A8J6K7F5</accession>
<keyword evidence="3" id="KW-1185">Reference proteome</keyword>
<feature type="compositionally biased region" description="Polar residues" evidence="1">
    <location>
        <begin position="95"/>
        <end position="104"/>
    </location>
</feature>
<dbReference type="EMBL" id="WNTK01000005">
    <property type="protein sequence ID" value="KAG9483558.1"/>
    <property type="molecule type" value="Genomic_DNA"/>
</dbReference>
<name>A0A8J6K7F5_ELECQ</name>
<organism evidence="2 3">
    <name type="scientific">Eleutherodactylus coqui</name>
    <name type="common">Puerto Rican coqui</name>
    <dbReference type="NCBI Taxonomy" id="57060"/>
    <lineage>
        <taxon>Eukaryota</taxon>
        <taxon>Metazoa</taxon>
        <taxon>Chordata</taxon>
        <taxon>Craniata</taxon>
        <taxon>Vertebrata</taxon>
        <taxon>Euteleostomi</taxon>
        <taxon>Amphibia</taxon>
        <taxon>Batrachia</taxon>
        <taxon>Anura</taxon>
        <taxon>Neobatrachia</taxon>
        <taxon>Hyloidea</taxon>
        <taxon>Eleutherodactylidae</taxon>
        <taxon>Eleutherodactylinae</taxon>
        <taxon>Eleutherodactylus</taxon>
        <taxon>Eleutherodactylus</taxon>
    </lineage>
</organism>
<evidence type="ECO:0000256" key="1">
    <source>
        <dbReference type="SAM" id="MobiDB-lite"/>
    </source>
</evidence>
<reference evidence="2" key="1">
    <citation type="thesis" date="2020" institute="ProQuest LLC" country="789 East Eisenhower Parkway, Ann Arbor, MI, USA">
        <title>Comparative Genomics and Chromosome Evolution.</title>
        <authorList>
            <person name="Mudd A.B."/>
        </authorList>
    </citation>
    <scope>NUCLEOTIDE SEQUENCE</scope>
    <source>
        <strain evidence="2">HN-11 Male</strain>
        <tissue evidence="2">Kidney and liver</tissue>
    </source>
</reference>
<dbReference type="Proteomes" id="UP000770717">
    <property type="component" value="Unassembled WGS sequence"/>
</dbReference>
<evidence type="ECO:0000313" key="2">
    <source>
        <dbReference type="EMBL" id="KAG9483558.1"/>
    </source>
</evidence>